<dbReference type="PANTHER" id="PTHR11138">
    <property type="entry name" value="METHIONYL-TRNA FORMYLTRANSFERASE"/>
    <property type="match status" value="1"/>
</dbReference>
<protein>
    <recommendedName>
        <fullName evidence="4 8">Methionyl-tRNA formyltransferase</fullName>
        <ecNumber evidence="3 8">2.1.2.9</ecNumber>
    </recommendedName>
</protein>
<keyword evidence="5 8" id="KW-0808">Transferase</keyword>
<accession>A0A8J6UPJ3</accession>
<dbReference type="InterPro" id="IPR002376">
    <property type="entry name" value="Formyl_transf_N"/>
</dbReference>
<organism evidence="11 12">
    <name type="scientific">Pelovirga terrestris</name>
    <dbReference type="NCBI Taxonomy" id="2771352"/>
    <lineage>
        <taxon>Bacteria</taxon>
        <taxon>Pseudomonadati</taxon>
        <taxon>Thermodesulfobacteriota</taxon>
        <taxon>Desulfuromonadia</taxon>
        <taxon>Geobacterales</taxon>
        <taxon>Geobacteraceae</taxon>
        <taxon>Pelovirga</taxon>
    </lineage>
</organism>
<dbReference type="InterPro" id="IPR037022">
    <property type="entry name" value="Formyl_trans_C_sf"/>
</dbReference>
<evidence type="ECO:0000256" key="1">
    <source>
        <dbReference type="ARBA" id="ARBA00002606"/>
    </source>
</evidence>
<dbReference type="SUPFAM" id="SSF50486">
    <property type="entry name" value="FMT C-terminal domain-like"/>
    <property type="match status" value="1"/>
</dbReference>
<dbReference type="Pfam" id="PF00551">
    <property type="entry name" value="Formyl_trans_N"/>
    <property type="match status" value="1"/>
</dbReference>
<keyword evidence="12" id="KW-1185">Reference proteome</keyword>
<gene>
    <name evidence="8" type="primary">fmt</name>
    <name evidence="11" type="ORF">ICT70_08890</name>
</gene>
<comment type="function">
    <text evidence="1 8">Attaches a formyl group to the free amino group of methionyl-tRNA(fMet). The formyl group appears to play a dual role in the initiator identity of N-formylmethionyl-tRNA by promoting its recognition by IF2 and preventing the misappropriation of this tRNA by the elongation apparatus.</text>
</comment>
<dbReference type="InterPro" id="IPR036477">
    <property type="entry name" value="Formyl_transf_N_sf"/>
</dbReference>
<evidence type="ECO:0000259" key="10">
    <source>
        <dbReference type="Pfam" id="PF02911"/>
    </source>
</evidence>
<comment type="catalytic activity">
    <reaction evidence="7 8">
        <text>L-methionyl-tRNA(fMet) + (6R)-10-formyltetrahydrofolate = N-formyl-L-methionyl-tRNA(fMet) + (6S)-5,6,7,8-tetrahydrofolate + H(+)</text>
        <dbReference type="Rhea" id="RHEA:24380"/>
        <dbReference type="Rhea" id="RHEA-COMP:9952"/>
        <dbReference type="Rhea" id="RHEA-COMP:9953"/>
        <dbReference type="ChEBI" id="CHEBI:15378"/>
        <dbReference type="ChEBI" id="CHEBI:57453"/>
        <dbReference type="ChEBI" id="CHEBI:78530"/>
        <dbReference type="ChEBI" id="CHEBI:78844"/>
        <dbReference type="ChEBI" id="CHEBI:195366"/>
        <dbReference type="EC" id="2.1.2.9"/>
    </reaction>
</comment>
<dbReference type="EMBL" id="JACWUN010000009">
    <property type="protein sequence ID" value="MBD1400784.1"/>
    <property type="molecule type" value="Genomic_DNA"/>
</dbReference>
<dbReference type="Gene3D" id="3.40.50.170">
    <property type="entry name" value="Formyl transferase, N-terminal domain"/>
    <property type="match status" value="1"/>
</dbReference>
<dbReference type="SUPFAM" id="SSF53328">
    <property type="entry name" value="Formyltransferase"/>
    <property type="match status" value="1"/>
</dbReference>
<name>A0A8J6UPJ3_9BACT</name>
<evidence type="ECO:0000313" key="12">
    <source>
        <dbReference type="Proteomes" id="UP000632828"/>
    </source>
</evidence>
<dbReference type="InterPro" id="IPR005794">
    <property type="entry name" value="Fmt"/>
</dbReference>
<comment type="similarity">
    <text evidence="2 8">Belongs to the Fmt family.</text>
</comment>
<evidence type="ECO:0000256" key="7">
    <source>
        <dbReference type="ARBA" id="ARBA00048558"/>
    </source>
</evidence>
<comment type="caution">
    <text evidence="11">The sequence shown here is derived from an EMBL/GenBank/DDBJ whole genome shotgun (WGS) entry which is preliminary data.</text>
</comment>
<reference evidence="11" key="1">
    <citation type="submission" date="2020-09" db="EMBL/GenBank/DDBJ databases">
        <title>Pelobacter alkaliphilus sp. nov., a novel anaerobic arsenate-reducing bacterium from terrestrial mud volcano.</title>
        <authorList>
            <person name="Khomyakova M.A."/>
            <person name="Merkel A.Y."/>
            <person name="Slobodkin A.I."/>
        </authorList>
    </citation>
    <scope>NUCLEOTIDE SEQUENCE</scope>
    <source>
        <strain evidence="11">M08fum</strain>
    </source>
</reference>
<evidence type="ECO:0000256" key="4">
    <source>
        <dbReference type="ARBA" id="ARBA00016014"/>
    </source>
</evidence>
<evidence type="ECO:0000256" key="3">
    <source>
        <dbReference type="ARBA" id="ARBA00012261"/>
    </source>
</evidence>
<dbReference type="InterPro" id="IPR001555">
    <property type="entry name" value="GART_AS"/>
</dbReference>
<keyword evidence="6 8" id="KW-0648">Protein biosynthesis</keyword>
<dbReference type="CDD" id="cd08646">
    <property type="entry name" value="FMT_core_Met-tRNA-FMT_N"/>
    <property type="match status" value="1"/>
</dbReference>
<dbReference type="Pfam" id="PF02911">
    <property type="entry name" value="Formyl_trans_C"/>
    <property type="match status" value="1"/>
</dbReference>
<evidence type="ECO:0000256" key="6">
    <source>
        <dbReference type="ARBA" id="ARBA00022917"/>
    </source>
</evidence>
<dbReference type="HAMAP" id="MF_00182">
    <property type="entry name" value="Formyl_trans"/>
    <property type="match status" value="1"/>
</dbReference>
<sequence length="324" mass="34790">MKPEQIRTVFMGTPEFALPTLQGLIDAGVNLVGVYTQPDRPKGRGKKLAASPVKELALAHQLPVFQPERLRKPEAVEQLRRLAPDLIVVVAYGQILPKSVLEIPRFQCINVHASLLPKYRGAAPINKAIVDGESETGVTTMLMDVGLDTGAMLVKRSTPIGPDETAGEIHDRLALLGREAMTATLQLICAGQLTPQEQDAALSSYAPMMSKEDGLIDWSRSAQQIHNQVRGLDPWPGAYSYLNGQALKIARTGTNEEGSGAPGEVLRADATGIRVACGQGTLIIGELQLPGKKRLTAREFLSGYPLPVGTRLKSTPATPINPEG</sequence>
<dbReference type="EC" id="2.1.2.9" evidence="3 8"/>
<dbReference type="Proteomes" id="UP000632828">
    <property type="component" value="Unassembled WGS sequence"/>
</dbReference>
<evidence type="ECO:0000256" key="5">
    <source>
        <dbReference type="ARBA" id="ARBA00022679"/>
    </source>
</evidence>
<dbReference type="CDD" id="cd08704">
    <property type="entry name" value="Met_tRNA_FMT_C"/>
    <property type="match status" value="1"/>
</dbReference>
<dbReference type="InterPro" id="IPR011034">
    <property type="entry name" value="Formyl_transferase-like_C_sf"/>
</dbReference>
<evidence type="ECO:0000259" key="9">
    <source>
        <dbReference type="Pfam" id="PF00551"/>
    </source>
</evidence>
<dbReference type="Gene3D" id="3.10.25.10">
    <property type="entry name" value="Formyl transferase, C-terminal domain"/>
    <property type="match status" value="1"/>
</dbReference>
<dbReference type="NCBIfam" id="TIGR00460">
    <property type="entry name" value="fmt"/>
    <property type="match status" value="1"/>
</dbReference>
<evidence type="ECO:0000256" key="2">
    <source>
        <dbReference type="ARBA" id="ARBA00010699"/>
    </source>
</evidence>
<dbReference type="AlphaFoldDB" id="A0A8J6UPJ3"/>
<dbReference type="GO" id="GO:0004479">
    <property type="term" value="F:methionyl-tRNA formyltransferase activity"/>
    <property type="evidence" value="ECO:0007669"/>
    <property type="project" value="UniProtKB-UniRule"/>
</dbReference>
<feature type="domain" description="Formyl transferase N-terminal" evidence="9">
    <location>
        <begin position="9"/>
        <end position="184"/>
    </location>
</feature>
<proteinExistence type="inferred from homology"/>
<feature type="binding site" evidence="8">
    <location>
        <begin position="114"/>
        <end position="117"/>
    </location>
    <ligand>
        <name>(6S)-5,6,7,8-tetrahydrofolate</name>
        <dbReference type="ChEBI" id="CHEBI:57453"/>
    </ligand>
</feature>
<feature type="domain" description="Formyl transferase C-terminal" evidence="10">
    <location>
        <begin position="209"/>
        <end position="304"/>
    </location>
</feature>
<evidence type="ECO:0000256" key="8">
    <source>
        <dbReference type="HAMAP-Rule" id="MF_00182"/>
    </source>
</evidence>
<dbReference type="InterPro" id="IPR041711">
    <property type="entry name" value="Met-tRNA-FMT_N"/>
</dbReference>
<dbReference type="InterPro" id="IPR005793">
    <property type="entry name" value="Formyl_trans_C"/>
</dbReference>
<dbReference type="InterPro" id="IPR044135">
    <property type="entry name" value="Met-tRNA-FMT_C"/>
</dbReference>
<dbReference type="PANTHER" id="PTHR11138:SF5">
    <property type="entry name" value="METHIONYL-TRNA FORMYLTRANSFERASE, MITOCHONDRIAL"/>
    <property type="match status" value="1"/>
</dbReference>
<dbReference type="GO" id="GO:0005829">
    <property type="term" value="C:cytosol"/>
    <property type="evidence" value="ECO:0007669"/>
    <property type="project" value="TreeGrafter"/>
</dbReference>
<evidence type="ECO:0000313" key="11">
    <source>
        <dbReference type="EMBL" id="MBD1400784.1"/>
    </source>
</evidence>
<dbReference type="FunFam" id="3.40.50.12230:FF:000001">
    <property type="entry name" value="Methionyl-tRNA formyltransferase"/>
    <property type="match status" value="1"/>
</dbReference>
<dbReference type="PROSITE" id="PS00373">
    <property type="entry name" value="GART"/>
    <property type="match status" value="1"/>
</dbReference>
<dbReference type="RefSeq" id="WP_191155700.1">
    <property type="nucleotide sequence ID" value="NZ_JACWUN010000009.1"/>
</dbReference>